<dbReference type="Gene3D" id="3.30.160.670">
    <property type="match status" value="1"/>
</dbReference>
<sequence length="196" mass="22152">MKNRLNILMISIFAFAAFACSPSGMKVVTQEKETADVTDYQTYNWIFEDAIIPEDKMIVASDGILVYNNQSDRKKLKDAIELQMEARGFKKDVLNPDMLVDFSILENDTELRKFVMTNGQDYLGFGPRSETTEMVPVDEGTVIINFLDANTGYQIWQGFASGTLEKEDMNNLSTIKNKVGAIFEDFNFDQYGTSGQ</sequence>
<organism evidence="3 4">
    <name type="scientific">Algoriphagus halophilus</name>
    <dbReference type="NCBI Taxonomy" id="226505"/>
    <lineage>
        <taxon>Bacteria</taxon>
        <taxon>Pseudomonadati</taxon>
        <taxon>Bacteroidota</taxon>
        <taxon>Cytophagia</taxon>
        <taxon>Cytophagales</taxon>
        <taxon>Cyclobacteriaceae</taxon>
        <taxon>Algoriphagus</taxon>
    </lineage>
</organism>
<gene>
    <name evidence="3" type="ORF">SAMN05444394_0227</name>
</gene>
<feature type="chain" id="PRO_5012771481" description="DUF4136 domain-containing protein" evidence="1">
    <location>
        <begin position="20"/>
        <end position="196"/>
    </location>
</feature>
<evidence type="ECO:0000313" key="4">
    <source>
        <dbReference type="Proteomes" id="UP000185221"/>
    </source>
</evidence>
<name>A0A1N6D507_9BACT</name>
<reference evidence="4" key="1">
    <citation type="submission" date="2016-11" db="EMBL/GenBank/DDBJ databases">
        <authorList>
            <person name="Varghese N."/>
            <person name="Submissions S."/>
        </authorList>
    </citation>
    <scope>NUCLEOTIDE SEQUENCE [LARGE SCALE GENOMIC DNA]</scope>
    <source>
        <strain evidence="4">DSM 15292</strain>
    </source>
</reference>
<feature type="domain" description="DUF4136" evidence="2">
    <location>
        <begin position="27"/>
        <end position="186"/>
    </location>
</feature>
<keyword evidence="1" id="KW-0732">Signal</keyword>
<dbReference type="InterPro" id="IPR025411">
    <property type="entry name" value="DUF4136"/>
</dbReference>
<dbReference type="AlphaFoldDB" id="A0A1N6D507"/>
<accession>A0A1N6D507</accession>
<evidence type="ECO:0000259" key="2">
    <source>
        <dbReference type="Pfam" id="PF13590"/>
    </source>
</evidence>
<keyword evidence="4" id="KW-1185">Reference proteome</keyword>
<dbReference type="PROSITE" id="PS51257">
    <property type="entry name" value="PROKAR_LIPOPROTEIN"/>
    <property type="match status" value="1"/>
</dbReference>
<proteinExistence type="predicted"/>
<feature type="signal peptide" evidence="1">
    <location>
        <begin position="1"/>
        <end position="19"/>
    </location>
</feature>
<dbReference type="OrthoDB" id="118896at2"/>
<dbReference type="Pfam" id="PF13590">
    <property type="entry name" value="DUF4136"/>
    <property type="match status" value="1"/>
</dbReference>
<dbReference type="STRING" id="226505.SAMN05444394_0227"/>
<protein>
    <recommendedName>
        <fullName evidence="2">DUF4136 domain-containing protein</fullName>
    </recommendedName>
</protein>
<evidence type="ECO:0000256" key="1">
    <source>
        <dbReference type="SAM" id="SignalP"/>
    </source>
</evidence>
<dbReference type="EMBL" id="FSRC01000001">
    <property type="protein sequence ID" value="SIN65865.1"/>
    <property type="molecule type" value="Genomic_DNA"/>
</dbReference>
<dbReference type="Proteomes" id="UP000185221">
    <property type="component" value="Unassembled WGS sequence"/>
</dbReference>
<evidence type="ECO:0000313" key="3">
    <source>
        <dbReference type="EMBL" id="SIN65865.1"/>
    </source>
</evidence>
<dbReference type="RefSeq" id="WP_074223009.1">
    <property type="nucleotide sequence ID" value="NZ_FSRC01000001.1"/>
</dbReference>